<feature type="domain" description="Histidine kinase" evidence="15">
    <location>
        <begin position="248"/>
        <end position="456"/>
    </location>
</feature>
<feature type="transmembrane region" description="Helical" evidence="14">
    <location>
        <begin position="165"/>
        <end position="185"/>
    </location>
</feature>
<dbReference type="EMBL" id="CP064795">
    <property type="protein sequence ID" value="QPG05404.1"/>
    <property type="molecule type" value="Genomic_DNA"/>
</dbReference>
<dbReference type="EC" id="2.7.13.3" evidence="3"/>
<accession>A0A7S9HCS1</accession>
<evidence type="ECO:0000256" key="10">
    <source>
        <dbReference type="ARBA" id="ARBA00022840"/>
    </source>
</evidence>
<keyword evidence="8" id="KW-0547">Nucleotide-binding</keyword>
<dbReference type="AlphaFoldDB" id="A0A7S9HCS1"/>
<dbReference type="Proteomes" id="UP000595095">
    <property type="component" value="Chromosome"/>
</dbReference>
<evidence type="ECO:0000256" key="3">
    <source>
        <dbReference type="ARBA" id="ARBA00012438"/>
    </source>
</evidence>
<dbReference type="GO" id="GO:0005886">
    <property type="term" value="C:plasma membrane"/>
    <property type="evidence" value="ECO:0007669"/>
    <property type="project" value="UniProtKB-SubCell"/>
</dbReference>
<keyword evidence="11 14" id="KW-1133">Transmembrane helix</keyword>
<dbReference type="Gene3D" id="1.10.287.130">
    <property type="match status" value="1"/>
</dbReference>
<feature type="domain" description="HAMP" evidence="16">
    <location>
        <begin position="186"/>
        <end position="240"/>
    </location>
</feature>
<dbReference type="SMART" id="SM00387">
    <property type="entry name" value="HATPase_c"/>
    <property type="match status" value="1"/>
</dbReference>
<dbReference type="SUPFAM" id="SSF158472">
    <property type="entry name" value="HAMP domain-like"/>
    <property type="match status" value="1"/>
</dbReference>
<keyword evidence="13 14" id="KW-0472">Membrane</keyword>
<proteinExistence type="predicted"/>
<evidence type="ECO:0000256" key="14">
    <source>
        <dbReference type="SAM" id="Phobius"/>
    </source>
</evidence>
<dbReference type="InterPro" id="IPR003661">
    <property type="entry name" value="HisK_dim/P_dom"/>
</dbReference>
<keyword evidence="10" id="KW-0067">ATP-binding</keyword>
<dbReference type="Pfam" id="PF00512">
    <property type="entry name" value="HisKA"/>
    <property type="match status" value="1"/>
</dbReference>
<evidence type="ECO:0000256" key="13">
    <source>
        <dbReference type="ARBA" id="ARBA00023136"/>
    </source>
</evidence>
<keyword evidence="6" id="KW-0808">Transferase</keyword>
<comment type="subcellular location">
    <subcellularLocation>
        <location evidence="2">Cell membrane</location>
        <topology evidence="2">Multi-pass membrane protein</topology>
    </subcellularLocation>
</comment>
<dbReference type="GO" id="GO:0000155">
    <property type="term" value="F:phosphorelay sensor kinase activity"/>
    <property type="evidence" value="ECO:0007669"/>
    <property type="project" value="InterPro"/>
</dbReference>
<dbReference type="PANTHER" id="PTHR45528:SF1">
    <property type="entry name" value="SENSOR HISTIDINE KINASE CPXA"/>
    <property type="match status" value="1"/>
</dbReference>
<dbReference type="PANTHER" id="PTHR45528">
    <property type="entry name" value="SENSOR HISTIDINE KINASE CPXA"/>
    <property type="match status" value="1"/>
</dbReference>
<protein>
    <recommendedName>
        <fullName evidence="3">histidine kinase</fullName>
        <ecNumber evidence="3">2.7.13.3</ecNumber>
    </recommendedName>
</protein>
<evidence type="ECO:0000259" key="15">
    <source>
        <dbReference type="PROSITE" id="PS50109"/>
    </source>
</evidence>
<sequence>MNIRFLNPARHLVGRLFLWFWLTALATAGLAVWVSKLTEDNIEITPVSPRYSQLLAQLVNRLEREAGPSSEPSIELQRRLSRLSRKLPLRLIAVGTQTGNVIRADKSMLPRGAEKHLHSVIRHTSPIVIKQHNFALIGPQAFIYQRQPYALFLTQREPPAKPRNLLVGLIVIGVVVSMLLSYWFARTLVKPIQQLRQASKKLANGDWQARAWEPSKRADELGALARDFNEMAAQLETSWRGQKRLLGDISHELRSPLTRLQMALGLAHQQHVSAPTLARIEREANNMEALISQLLSITRAEAAPAKMVTVTVEALLGQLGQDAQFEAEASGKSLEYSKLPSQEVAADGPLLCSAVENVLRNAIRYAHSCIWMRIEMQPDYWQIVIEDDGQGLSEAQYEQIFTPFYRASLARDRDSGGAGLGLAIAKAAVIAHRGTITAGSSLRGGLKVILYFPLTDQVDN</sequence>
<dbReference type="InterPro" id="IPR036890">
    <property type="entry name" value="HATPase_C_sf"/>
</dbReference>
<evidence type="ECO:0000256" key="2">
    <source>
        <dbReference type="ARBA" id="ARBA00004651"/>
    </source>
</evidence>
<feature type="transmembrane region" description="Helical" evidence="14">
    <location>
        <begin position="12"/>
        <end position="34"/>
    </location>
</feature>
<keyword evidence="4" id="KW-1003">Cell membrane</keyword>
<dbReference type="InterPro" id="IPR004358">
    <property type="entry name" value="Sig_transdc_His_kin-like_C"/>
</dbReference>
<evidence type="ECO:0000256" key="8">
    <source>
        <dbReference type="ARBA" id="ARBA00022741"/>
    </source>
</evidence>
<dbReference type="InterPro" id="IPR003660">
    <property type="entry name" value="HAMP_dom"/>
</dbReference>
<dbReference type="GO" id="GO:0005524">
    <property type="term" value="F:ATP binding"/>
    <property type="evidence" value="ECO:0007669"/>
    <property type="project" value="UniProtKB-KW"/>
</dbReference>
<dbReference type="InterPro" id="IPR050398">
    <property type="entry name" value="HssS/ArlS-like"/>
</dbReference>
<dbReference type="Gene3D" id="3.30.565.10">
    <property type="entry name" value="Histidine kinase-like ATPase, C-terminal domain"/>
    <property type="match status" value="1"/>
</dbReference>
<organism evidence="17 18">
    <name type="scientific">Salinimonas marina</name>
    <dbReference type="NCBI Taxonomy" id="2785918"/>
    <lineage>
        <taxon>Bacteria</taxon>
        <taxon>Pseudomonadati</taxon>
        <taxon>Pseudomonadota</taxon>
        <taxon>Gammaproteobacteria</taxon>
        <taxon>Alteromonadales</taxon>
        <taxon>Alteromonadaceae</taxon>
        <taxon>Alteromonas/Salinimonas group</taxon>
        <taxon>Salinimonas</taxon>
    </lineage>
</organism>
<evidence type="ECO:0000259" key="16">
    <source>
        <dbReference type="PROSITE" id="PS50885"/>
    </source>
</evidence>
<dbReference type="KEGG" id="smaa:IT774_15085"/>
<comment type="catalytic activity">
    <reaction evidence="1">
        <text>ATP + protein L-histidine = ADP + protein N-phospho-L-histidine.</text>
        <dbReference type="EC" id="2.7.13.3"/>
    </reaction>
</comment>
<gene>
    <name evidence="17" type="ORF">IT774_15085</name>
</gene>
<dbReference type="InterPro" id="IPR036097">
    <property type="entry name" value="HisK_dim/P_sf"/>
</dbReference>
<evidence type="ECO:0000313" key="17">
    <source>
        <dbReference type="EMBL" id="QPG05404.1"/>
    </source>
</evidence>
<dbReference type="PROSITE" id="PS50885">
    <property type="entry name" value="HAMP"/>
    <property type="match status" value="1"/>
</dbReference>
<evidence type="ECO:0000256" key="6">
    <source>
        <dbReference type="ARBA" id="ARBA00022679"/>
    </source>
</evidence>
<evidence type="ECO:0000256" key="1">
    <source>
        <dbReference type="ARBA" id="ARBA00000085"/>
    </source>
</evidence>
<keyword evidence="7 14" id="KW-0812">Transmembrane</keyword>
<keyword evidence="18" id="KW-1185">Reference proteome</keyword>
<dbReference type="InterPro" id="IPR003594">
    <property type="entry name" value="HATPase_dom"/>
</dbReference>
<dbReference type="CDD" id="cd06225">
    <property type="entry name" value="HAMP"/>
    <property type="match status" value="1"/>
</dbReference>
<keyword evidence="12" id="KW-0902">Two-component regulatory system</keyword>
<keyword evidence="9" id="KW-0418">Kinase</keyword>
<dbReference type="Pfam" id="PF00672">
    <property type="entry name" value="HAMP"/>
    <property type="match status" value="1"/>
</dbReference>
<dbReference type="SMART" id="SM00304">
    <property type="entry name" value="HAMP"/>
    <property type="match status" value="1"/>
</dbReference>
<keyword evidence="5" id="KW-0597">Phosphoprotein</keyword>
<dbReference type="Gene3D" id="6.10.340.10">
    <property type="match status" value="1"/>
</dbReference>
<evidence type="ECO:0000256" key="4">
    <source>
        <dbReference type="ARBA" id="ARBA00022475"/>
    </source>
</evidence>
<dbReference type="InterPro" id="IPR005467">
    <property type="entry name" value="His_kinase_dom"/>
</dbReference>
<dbReference type="SUPFAM" id="SSF47384">
    <property type="entry name" value="Homodimeric domain of signal transducing histidine kinase"/>
    <property type="match status" value="1"/>
</dbReference>
<evidence type="ECO:0000313" key="18">
    <source>
        <dbReference type="Proteomes" id="UP000595095"/>
    </source>
</evidence>
<name>A0A7S9HCS1_9ALTE</name>
<reference evidence="17 18" key="1">
    <citation type="submission" date="2020-11" db="EMBL/GenBank/DDBJ databases">
        <title>Complete genome sequence for Salinimonas sp. strain G2-b.</title>
        <authorList>
            <person name="Park S.-J."/>
        </authorList>
    </citation>
    <scope>NUCLEOTIDE SEQUENCE [LARGE SCALE GENOMIC DNA]</scope>
    <source>
        <strain evidence="17 18">G2-b</strain>
    </source>
</reference>
<dbReference type="PROSITE" id="PS50109">
    <property type="entry name" value="HIS_KIN"/>
    <property type="match status" value="1"/>
</dbReference>
<dbReference type="RefSeq" id="WP_195810494.1">
    <property type="nucleotide sequence ID" value="NZ_CP064795.1"/>
</dbReference>
<dbReference type="CDD" id="cd00082">
    <property type="entry name" value="HisKA"/>
    <property type="match status" value="1"/>
</dbReference>
<evidence type="ECO:0000256" key="12">
    <source>
        <dbReference type="ARBA" id="ARBA00023012"/>
    </source>
</evidence>
<dbReference type="PRINTS" id="PR00344">
    <property type="entry name" value="BCTRLSENSOR"/>
</dbReference>
<evidence type="ECO:0000256" key="5">
    <source>
        <dbReference type="ARBA" id="ARBA00022553"/>
    </source>
</evidence>
<evidence type="ECO:0000256" key="9">
    <source>
        <dbReference type="ARBA" id="ARBA00022777"/>
    </source>
</evidence>
<dbReference type="SUPFAM" id="SSF55874">
    <property type="entry name" value="ATPase domain of HSP90 chaperone/DNA topoisomerase II/histidine kinase"/>
    <property type="match status" value="1"/>
</dbReference>
<dbReference type="Pfam" id="PF02518">
    <property type="entry name" value="HATPase_c"/>
    <property type="match status" value="1"/>
</dbReference>
<evidence type="ECO:0000256" key="7">
    <source>
        <dbReference type="ARBA" id="ARBA00022692"/>
    </source>
</evidence>
<evidence type="ECO:0000256" key="11">
    <source>
        <dbReference type="ARBA" id="ARBA00022989"/>
    </source>
</evidence>
<dbReference type="SMART" id="SM00388">
    <property type="entry name" value="HisKA"/>
    <property type="match status" value="1"/>
</dbReference>